<comment type="caution">
    <text evidence="7">The sequence shown here is derived from an EMBL/GenBank/DDBJ whole genome shotgun (WGS) entry which is preliminary data.</text>
</comment>
<proteinExistence type="predicted"/>
<dbReference type="AlphaFoldDB" id="A0A2K1QZ52"/>
<keyword evidence="1" id="KW-0800">Toxin</keyword>
<dbReference type="Proteomes" id="UP000243797">
    <property type="component" value="Unassembled WGS sequence"/>
</dbReference>
<dbReference type="InterPro" id="IPR001144">
    <property type="entry name" value="Enterotoxin_A"/>
</dbReference>
<feature type="signal peptide" evidence="6">
    <location>
        <begin position="1"/>
        <end position="19"/>
    </location>
</feature>
<dbReference type="Pfam" id="PF01375">
    <property type="entry name" value="Enterotoxin_a"/>
    <property type="match status" value="1"/>
</dbReference>
<evidence type="ECO:0000256" key="1">
    <source>
        <dbReference type="ARBA" id="ARBA00022656"/>
    </source>
</evidence>
<keyword evidence="3" id="KW-0843">Virulence</keyword>
<feature type="region of interest" description="Disordered" evidence="5">
    <location>
        <begin position="21"/>
        <end position="167"/>
    </location>
</feature>
<feature type="chain" id="PRO_5014436343" evidence="6">
    <location>
        <begin position="20"/>
        <end position="167"/>
    </location>
</feature>
<keyword evidence="8" id="KW-1185">Reference proteome</keyword>
<feature type="compositionally biased region" description="Basic and acidic residues" evidence="5">
    <location>
        <begin position="146"/>
        <end position="155"/>
    </location>
</feature>
<evidence type="ECO:0000313" key="7">
    <source>
        <dbReference type="EMBL" id="PNS20318.1"/>
    </source>
</evidence>
<dbReference type="SUPFAM" id="SSF56399">
    <property type="entry name" value="ADP-ribosylation"/>
    <property type="match status" value="1"/>
</dbReference>
<evidence type="ECO:0000256" key="3">
    <source>
        <dbReference type="ARBA" id="ARBA00023026"/>
    </source>
</evidence>
<dbReference type="EMBL" id="NKHZ01000025">
    <property type="protein sequence ID" value="PNS20318.1"/>
    <property type="molecule type" value="Genomic_DNA"/>
</dbReference>
<accession>A0A2K1QZ52</accession>
<reference evidence="7 8" key="1">
    <citation type="submission" date="2017-06" db="EMBL/GenBank/DDBJ databases">
        <title>Draft genome sequence of a variant of Elsinoe murrayae.</title>
        <authorList>
            <person name="Cheng Q."/>
        </authorList>
    </citation>
    <scope>NUCLEOTIDE SEQUENCE [LARGE SCALE GENOMIC DNA]</scope>
    <source>
        <strain evidence="7 8">CQ-2017a</strain>
    </source>
</reference>
<feature type="compositionally biased region" description="Basic and acidic residues" evidence="5">
    <location>
        <begin position="56"/>
        <end position="65"/>
    </location>
</feature>
<keyword evidence="4" id="KW-1015">Disulfide bond</keyword>
<protein>
    <submittedName>
        <fullName evidence="7">Uncharacterized protein</fullName>
    </submittedName>
</protein>
<gene>
    <name evidence="7" type="ORF">CAC42_5768</name>
</gene>
<dbReference type="GO" id="GO:0090729">
    <property type="term" value="F:toxin activity"/>
    <property type="evidence" value="ECO:0007669"/>
    <property type="project" value="UniProtKB-KW"/>
</dbReference>
<feature type="compositionally biased region" description="Polar residues" evidence="5">
    <location>
        <begin position="81"/>
        <end position="90"/>
    </location>
</feature>
<evidence type="ECO:0000256" key="6">
    <source>
        <dbReference type="SAM" id="SignalP"/>
    </source>
</evidence>
<dbReference type="OrthoDB" id="3794605at2759"/>
<dbReference type="Gene3D" id="3.90.210.10">
    <property type="entry name" value="Heat-Labile Enterotoxin, subunit A"/>
    <property type="match status" value="1"/>
</dbReference>
<evidence type="ECO:0000256" key="2">
    <source>
        <dbReference type="ARBA" id="ARBA00022729"/>
    </source>
</evidence>
<sequence length="167" mass="17435">MVAAYQILLLGLAASFASAAPVKGSGTPGTVYRGDNRSRGTIEDQGGFSTWANTNKKPENMDLKSHAGLPNPNPAARNDGYVSTSSSKQVAQDFAPDGNVYSIATKPGPPGYTDVNKALGNKAPVPFEKEQAARGSIPSSAITQVDKMKGGEVVDSKPMAPQSPSRW</sequence>
<keyword evidence="2 6" id="KW-0732">Signal</keyword>
<evidence type="ECO:0000313" key="8">
    <source>
        <dbReference type="Proteomes" id="UP000243797"/>
    </source>
</evidence>
<dbReference type="STRING" id="2082308.A0A2K1QZ52"/>
<organism evidence="7 8">
    <name type="scientific">Sphaceloma murrayae</name>
    <dbReference type="NCBI Taxonomy" id="2082308"/>
    <lineage>
        <taxon>Eukaryota</taxon>
        <taxon>Fungi</taxon>
        <taxon>Dikarya</taxon>
        <taxon>Ascomycota</taxon>
        <taxon>Pezizomycotina</taxon>
        <taxon>Dothideomycetes</taxon>
        <taxon>Dothideomycetidae</taxon>
        <taxon>Myriangiales</taxon>
        <taxon>Elsinoaceae</taxon>
        <taxon>Sphaceloma</taxon>
    </lineage>
</organism>
<name>A0A2K1QZ52_9PEZI</name>
<dbReference type="InParanoid" id="A0A2K1QZ52"/>
<evidence type="ECO:0000256" key="4">
    <source>
        <dbReference type="ARBA" id="ARBA00023157"/>
    </source>
</evidence>
<evidence type="ECO:0000256" key="5">
    <source>
        <dbReference type="SAM" id="MobiDB-lite"/>
    </source>
</evidence>